<evidence type="ECO:0000259" key="3">
    <source>
        <dbReference type="PROSITE" id="PS50943"/>
    </source>
</evidence>
<dbReference type="SUPFAM" id="SSF47413">
    <property type="entry name" value="lambda repressor-like DNA-binding domains"/>
    <property type="match status" value="1"/>
</dbReference>
<feature type="compositionally biased region" description="Basic and acidic residues" evidence="1">
    <location>
        <begin position="9"/>
        <end position="24"/>
    </location>
</feature>
<dbReference type="EMBL" id="JAVFCB010000003">
    <property type="protein sequence ID" value="MDQ4213463.1"/>
    <property type="molecule type" value="Genomic_DNA"/>
</dbReference>
<evidence type="ECO:0000256" key="1">
    <source>
        <dbReference type="SAM" id="MobiDB-lite"/>
    </source>
</evidence>
<organism evidence="4 5">
    <name type="scientific">Microbacterium capsulatum</name>
    <dbReference type="NCBI Taxonomy" id="3041921"/>
    <lineage>
        <taxon>Bacteria</taxon>
        <taxon>Bacillati</taxon>
        <taxon>Actinomycetota</taxon>
        <taxon>Actinomycetes</taxon>
        <taxon>Micrococcales</taxon>
        <taxon>Microbacteriaceae</taxon>
        <taxon>Microbacterium</taxon>
    </lineage>
</organism>
<dbReference type="SMART" id="SM00530">
    <property type="entry name" value="HTH_XRE"/>
    <property type="match status" value="1"/>
</dbReference>
<comment type="caution">
    <text evidence="4">The sequence shown here is derived from an EMBL/GenBank/DDBJ whole genome shotgun (WGS) entry which is preliminary data.</text>
</comment>
<dbReference type="PROSITE" id="PS50943">
    <property type="entry name" value="HTH_CROC1"/>
    <property type="match status" value="1"/>
</dbReference>
<keyword evidence="5" id="KW-1185">Reference proteome</keyword>
<dbReference type="InterPro" id="IPR001387">
    <property type="entry name" value="Cro/C1-type_HTH"/>
</dbReference>
<dbReference type="InterPro" id="IPR021224">
    <property type="entry name" value="DUF2690"/>
</dbReference>
<protein>
    <submittedName>
        <fullName evidence="4">DUF2690 domain-containing protein</fullName>
    </submittedName>
</protein>
<evidence type="ECO:0000256" key="2">
    <source>
        <dbReference type="SAM" id="Phobius"/>
    </source>
</evidence>
<dbReference type="CDD" id="cd00093">
    <property type="entry name" value="HTH_XRE"/>
    <property type="match status" value="1"/>
</dbReference>
<dbReference type="Proteomes" id="UP001230289">
    <property type="component" value="Unassembled WGS sequence"/>
</dbReference>
<feature type="region of interest" description="Disordered" evidence="1">
    <location>
        <begin position="1"/>
        <end position="24"/>
    </location>
</feature>
<keyword evidence="2" id="KW-0812">Transmembrane</keyword>
<name>A0ABU0XEE9_9MICO</name>
<dbReference type="InterPro" id="IPR010982">
    <property type="entry name" value="Lambda_DNA-bd_dom_sf"/>
</dbReference>
<proteinExistence type="predicted"/>
<evidence type="ECO:0000313" key="5">
    <source>
        <dbReference type="Proteomes" id="UP001230289"/>
    </source>
</evidence>
<dbReference type="Pfam" id="PF10901">
    <property type="entry name" value="DUF2690"/>
    <property type="match status" value="1"/>
</dbReference>
<reference evidence="4 5" key="1">
    <citation type="submission" date="2023-08" db="EMBL/GenBank/DDBJ databases">
        <title>Microbacterium sp. nov., isolated from a waste landfill.</title>
        <authorList>
            <person name="Wen W."/>
        </authorList>
    </citation>
    <scope>NUCLEOTIDE SEQUENCE [LARGE SCALE GENOMIC DNA]</scope>
    <source>
        <strain evidence="4 5">ASV81</strain>
    </source>
</reference>
<accession>A0ABU0XEE9</accession>
<feature type="transmembrane region" description="Helical" evidence="2">
    <location>
        <begin position="131"/>
        <end position="154"/>
    </location>
</feature>
<keyword evidence="2" id="KW-0472">Membrane</keyword>
<gene>
    <name evidence="4" type="ORF">RBR11_06000</name>
</gene>
<sequence length="303" mass="32190">MTSSTPESDVPHPAEDSGPHSEADSIQRFAADLRSLRLRAASPTLFSLQHATSISKTVISDAFRGKRLPTARTVNRIVRALDADPAEWIARRDRLANLTGSPEESAESTAEDADPPVTTPAVARWIRPRTAILLAAAAFVVGIVISGGISYAIAASLVDEVRADTIAQTKKDILAAPVSPHAQINVTNGVDPAQTPCVNDAKVVAADNRSNDTKLEIIWSNKCYAGWGRVTRYDGRAEGNSVTIAIYPETAPYGPDRQSATEPGVQSAYTTLVVRPSPQTRLCAVGSITLNGKSLDLGDPICI</sequence>
<feature type="domain" description="HTH cro/C1-type" evidence="3">
    <location>
        <begin position="54"/>
        <end position="88"/>
    </location>
</feature>
<dbReference type="Gene3D" id="1.10.260.40">
    <property type="entry name" value="lambda repressor-like DNA-binding domains"/>
    <property type="match status" value="1"/>
</dbReference>
<evidence type="ECO:0000313" key="4">
    <source>
        <dbReference type="EMBL" id="MDQ4213463.1"/>
    </source>
</evidence>
<keyword evidence="2" id="KW-1133">Transmembrane helix</keyword>
<dbReference type="RefSeq" id="WP_308488408.1">
    <property type="nucleotide sequence ID" value="NZ_JAVFCB010000003.1"/>
</dbReference>